<dbReference type="AlphaFoldDB" id="A0A381SD08"/>
<reference evidence="1" key="1">
    <citation type="submission" date="2018-05" db="EMBL/GenBank/DDBJ databases">
        <authorList>
            <person name="Lanie J.A."/>
            <person name="Ng W.-L."/>
            <person name="Kazmierczak K.M."/>
            <person name="Andrzejewski T.M."/>
            <person name="Davidsen T.M."/>
            <person name="Wayne K.J."/>
            <person name="Tettelin H."/>
            <person name="Glass J.I."/>
            <person name="Rusch D."/>
            <person name="Podicherti R."/>
            <person name="Tsui H.-C.T."/>
            <person name="Winkler M.E."/>
        </authorList>
    </citation>
    <scope>NUCLEOTIDE SEQUENCE</scope>
</reference>
<proteinExistence type="predicted"/>
<feature type="non-terminal residue" evidence="1">
    <location>
        <position position="30"/>
    </location>
</feature>
<name>A0A381SD08_9ZZZZ</name>
<protein>
    <recommendedName>
        <fullName evidence="2">HhH-GPD domain-containing protein</fullName>
    </recommendedName>
</protein>
<dbReference type="EMBL" id="UINC01002881">
    <property type="protein sequence ID" value="SVA01208.1"/>
    <property type="molecule type" value="Genomic_DNA"/>
</dbReference>
<organism evidence="1">
    <name type="scientific">marine metagenome</name>
    <dbReference type="NCBI Taxonomy" id="408172"/>
    <lineage>
        <taxon>unclassified sequences</taxon>
        <taxon>metagenomes</taxon>
        <taxon>ecological metagenomes</taxon>
    </lineage>
</organism>
<gene>
    <name evidence="1" type="ORF">METZ01_LOCUS54062</name>
</gene>
<sequence length="30" mass="3646">MEITKTIYKRLLESYGPQLWWPAETAFEIM</sequence>
<accession>A0A381SD08</accession>
<evidence type="ECO:0008006" key="2">
    <source>
        <dbReference type="Google" id="ProtNLM"/>
    </source>
</evidence>
<evidence type="ECO:0000313" key="1">
    <source>
        <dbReference type="EMBL" id="SVA01208.1"/>
    </source>
</evidence>